<evidence type="ECO:0000259" key="1">
    <source>
        <dbReference type="Pfam" id="PF13358"/>
    </source>
</evidence>
<dbReference type="Proteomes" id="UP001202961">
    <property type="component" value="Unassembled WGS sequence"/>
</dbReference>
<dbReference type="InterPro" id="IPR036397">
    <property type="entry name" value="RNaseH_sf"/>
</dbReference>
<gene>
    <name evidence="2" type="ORF">NB063_04175</name>
</gene>
<dbReference type="PANTHER" id="PTHR46564">
    <property type="entry name" value="TRANSPOSASE"/>
    <property type="match status" value="1"/>
</dbReference>
<proteinExistence type="predicted"/>
<dbReference type="Gene3D" id="3.30.420.10">
    <property type="entry name" value="Ribonuclease H-like superfamily/Ribonuclease H"/>
    <property type="match status" value="1"/>
</dbReference>
<dbReference type="InterPro" id="IPR038717">
    <property type="entry name" value="Tc1-like_DDE_dom"/>
</dbReference>
<keyword evidence="3" id="KW-1185">Reference proteome</keyword>
<dbReference type="Pfam" id="PF13358">
    <property type="entry name" value="DDE_3"/>
    <property type="match status" value="1"/>
</dbReference>
<dbReference type="PANTHER" id="PTHR46564:SF1">
    <property type="entry name" value="TRANSPOSASE"/>
    <property type="match status" value="1"/>
</dbReference>
<evidence type="ECO:0000313" key="2">
    <source>
        <dbReference type="EMBL" id="MCM2369813.1"/>
    </source>
</evidence>
<accession>A0ABT0TYX7</accession>
<organism evidence="2 3">
    <name type="scientific">Aporhodopirellula aestuarii</name>
    <dbReference type="NCBI Taxonomy" id="2950107"/>
    <lineage>
        <taxon>Bacteria</taxon>
        <taxon>Pseudomonadati</taxon>
        <taxon>Planctomycetota</taxon>
        <taxon>Planctomycetia</taxon>
        <taxon>Pirellulales</taxon>
        <taxon>Pirellulaceae</taxon>
        <taxon>Aporhodopirellula</taxon>
    </lineage>
</organism>
<comment type="caution">
    <text evidence="2">The sequence shown here is derived from an EMBL/GenBank/DDBJ whole genome shotgun (WGS) entry which is preliminary data.</text>
</comment>
<dbReference type="EMBL" id="JAMQBK010000014">
    <property type="protein sequence ID" value="MCM2369813.1"/>
    <property type="molecule type" value="Genomic_DNA"/>
</dbReference>
<name>A0ABT0TYX7_9BACT</name>
<protein>
    <submittedName>
        <fullName evidence="2">Transposase</fullName>
    </submittedName>
</protein>
<reference evidence="2 3" key="1">
    <citation type="journal article" date="2022" name="Syst. Appl. Microbiol.">
        <title>Rhodopirellula aestuarii sp. nov., a novel member of the genus Rhodopirellula isolated from brackish sediments collected in the Tagus River estuary, Portugal.</title>
        <authorList>
            <person name="Vitorino I.R."/>
            <person name="Klimek D."/>
            <person name="Calusinska M."/>
            <person name="Lobo-da-Cunha A."/>
            <person name="Vasconcelos V."/>
            <person name="Lage O.M."/>
        </authorList>
    </citation>
    <scope>NUCLEOTIDE SEQUENCE [LARGE SCALE GENOMIC DNA]</scope>
    <source>
        <strain evidence="2 3">ICT_H3.1</strain>
    </source>
</reference>
<sequence length="135" mass="15174">MVPHGHWTTTTLIHTIDCHGSHASMIANRPTNAKVFEAYVDWLLAPALRPGDILIMDNLLSHKNAAVLEKICETGAEVRLQPPYSPDLNPIEQIFSKIEAHLRRLVVRAERKLYNAIGKAIKSVTPTDCQHCFRN</sequence>
<feature type="domain" description="Tc1-like transposase DDE" evidence="1">
    <location>
        <begin position="4"/>
        <end position="104"/>
    </location>
</feature>
<evidence type="ECO:0000313" key="3">
    <source>
        <dbReference type="Proteomes" id="UP001202961"/>
    </source>
</evidence>